<dbReference type="Gene3D" id="3.40.50.2300">
    <property type="match status" value="1"/>
</dbReference>
<dbReference type="PANTHER" id="PTHR48111:SF1">
    <property type="entry name" value="TWO-COMPONENT RESPONSE REGULATOR ORR33"/>
    <property type="match status" value="1"/>
</dbReference>
<dbReference type="SUPFAM" id="SSF52172">
    <property type="entry name" value="CheY-like"/>
    <property type="match status" value="1"/>
</dbReference>
<dbReference type="InterPro" id="IPR001789">
    <property type="entry name" value="Sig_transdc_resp-reg_receiver"/>
</dbReference>
<dbReference type="InterPro" id="IPR036388">
    <property type="entry name" value="WH-like_DNA-bd_sf"/>
</dbReference>
<dbReference type="Proteomes" id="UP001555786">
    <property type="component" value="Unassembled WGS sequence"/>
</dbReference>
<dbReference type="InterPro" id="IPR039420">
    <property type="entry name" value="WalR-like"/>
</dbReference>
<dbReference type="Pfam" id="PF00072">
    <property type="entry name" value="Response_reg"/>
    <property type="match status" value="1"/>
</dbReference>
<evidence type="ECO:0000256" key="6">
    <source>
        <dbReference type="PROSITE-ProRule" id="PRU00169"/>
    </source>
</evidence>
<dbReference type="SUPFAM" id="SSF46894">
    <property type="entry name" value="C-terminal effector domain of the bipartite response regulators"/>
    <property type="match status" value="1"/>
</dbReference>
<dbReference type="PANTHER" id="PTHR48111">
    <property type="entry name" value="REGULATOR OF RPOS"/>
    <property type="match status" value="1"/>
</dbReference>
<keyword evidence="1 6" id="KW-0597">Phosphoprotein</keyword>
<protein>
    <submittedName>
        <fullName evidence="10">Response regulator transcription factor</fullName>
    </submittedName>
</protein>
<dbReference type="SMART" id="SM00448">
    <property type="entry name" value="REC"/>
    <property type="match status" value="1"/>
</dbReference>
<comment type="caution">
    <text evidence="10">The sequence shown here is derived from an EMBL/GenBank/DDBJ whole genome shotgun (WGS) entry which is preliminary data.</text>
</comment>
<evidence type="ECO:0000256" key="1">
    <source>
        <dbReference type="ARBA" id="ARBA00022553"/>
    </source>
</evidence>
<feature type="modified residue" description="4-aspartylphosphate" evidence="6">
    <location>
        <position position="65"/>
    </location>
</feature>
<name>A0ABV3PW93_9HYPH</name>
<reference evidence="10 11" key="1">
    <citation type="submission" date="2024-07" db="EMBL/GenBank/DDBJ databases">
        <title>Description of Labrys sedimenti sp. nov., isolated from a diclofenac-degrading enrichment culture.</title>
        <authorList>
            <person name="Tancsics A."/>
            <person name="Csepanyi A."/>
        </authorList>
    </citation>
    <scope>NUCLEOTIDE SEQUENCE [LARGE SCALE GENOMIC DNA]</scope>
    <source>
        <strain evidence="10 11">LMG 23578</strain>
    </source>
</reference>
<keyword evidence="4 7" id="KW-0238">DNA-binding</keyword>
<keyword evidence="11" id="KW-1185">Reference proteome</keyword>
<keyword evidence="3" id="KW-0805">Transcription regulation</keyword>
<sequence>MLTEEYKKSDIAITPLVYLVDDDEDFREEMVAGLSRLGLNAHGFHSAEALYRAYAAKPSQIVVLDIGLQGEDGLSVAAHLRSSQSVGIIMATGRAAIEERVAGLQKGADVCLVKPIDIRELAATVVALNNRVSRHHKAPPNPPAPQWSLVEAGWTLTDGLGHRLRLTVSEQRLLACLFRERGNTVGRSALVAAMGEDVHDFDYTRLDTIISRLRRRAKTANMTPPLHAIRGLGFTFAD</sequence>
<evidence type="ECO:0000313" key="10">
    <source>
        <dbReference type="EMBL" id="MEW9309917.1"/>
    </source>
</evidence>
<evidence type="ECO:0000256" key="5">
    <source>
        <dbReference type="ARBA" id="ARBA00023163"/>
    </source>
</evidence>
<evidence type="ECO:0000259" key="9">
    <source>
        <dbReference type="PROSITE" id="PS51755"/>
    </source>
</evidence>
<evidence type="ECO:0000259" key="8">
    <source>
        <dbReference type="PROSITE" id="PS50110"/>
    </source>
</evidence>
<feature type="DNA-binding region" description="OmpR/PhoB-type" evidence="7">
    <location>
        <begin position="139"/>
        <end position="238"/>
    </location>
</feature>
<organism evidence="10 11">
    <name type="scientific">Labrys neptuniae</name>
    <dbReference type="NCBI Taxonomy" id="376174"/>
    <lineage>
        <taxon>Bacteria</taxon>
        <taxon>Pseudomonadati</taxon>
        <taxon>Pseudomonadota</taxon>
        <taxon>Alphaproteobacteria</taxon>
        <taxon>Hyphomicrobiales</taxon>
        <taxon>Xanthobacteraceae</taxon>
        <taxon>Labrys</taxon>
    </lineage>
</organism>
<accession>A0ABV3PW93</accession>
<evidence type="ECO:0000256" key="3">
    <source>
        <dbReference type="ARBA" id="ARBA00023015"/>
    </source>
</evidence>
<keyword evidence="5" id="KW-0804">Transcription</keyword>
<dbReference type="PROSITE" id="PS50110">
    <property type="entry name" value="RESPONSE_REGULATORY"/>
    <property type="match status" value="1"/>
</dbReference>
<dbReference type="InterPro" id="IPR001867">
    <property type="entry name" value="OmpR/PhoB-type_DNA-bd"/>
</dbReference>
<dbReference type="EMBL" id="JBFNQD010000019">
    <property type="protein sequence ID" value="MEW9309917.1"/>
    <property type="molecule type" value="Genomic_DNA"/>
</dbReference>
<gene>
    <name evidence="10" type="ORF">ABXS05_30510</name>
</gene>
<dbReference type="InterPro" id="IPR011006">
    <property type="entry name" value="CheY-like_superfamily"/>
</dbReference>
<evidence type="ECO:0000313" key="11">
    <source>
        <dbReference type="Proteomes" id="UP001555786"/>
    </source>
</evidence>
<dbReference type="RefSeq" id="WP_311935563.1">
    <property type="nucleotide sequence ID" value="NZ_JAVSCS010000013.1"/>
</dbReference>
<dbReference type="Gene3D" id="1.10.10.10">
    <property type="entry name" value="Winged helix-like DNA-binding domain superfamily/Winged helix DNA-binding domain"/>
    <property type="match status" value="1"/>
</dbReference>
<keyword evidence="2" id="KW-0902">Two-component regulatory system</keyword>
<feature type="domain" description="OmpR/PhoB-type" evidence="9">
    <location>
        <begin position="139"/>
        <end position="238"/>
    </location>
</feature>
<dbReference type="Pfam" id="PF00486">
    <property type="entry name" value="Trans_reg_C"/>
    <property type="match status" value="1"/>
</dbReference>
<dbReference type="PROSITE" id="PS51755">
    <property type="entry name" value="OMPR_PHOB"/>
    <property type="match status" value="1"/>
</dbReference>
<evidence type="ECO:0000256" key="2">
    <source>
        <dbReference type="ARBA" id="ARBA00023012"/>
    </source>
</evidence>
<evidence type="ECO:0000256" key="7">
    <source>
        <dbReference type="PROSITE-ProRule" id="PRU01091"/>
    </source>
</evidence>
<dbReference type="SMART" id="SM00862">
    <property type="entry name" value="Trans_reg_C"/>
    <property type="match status" value="1"/>
</dbReference>
<proteinExistence type="predicted"/>
<dbReference type="InterPro" id="IPR016032">
    <property type="entry name" value="Sig_transdc_resp-reg_C-effctor"/>
</dbReference>
<evidence type="ECO:0000256" key="4">
    <source>
        <dbReference type="ARBA" id="ARBA00023125"/>
    </source>
</evidence>
<feature type="domain" description="Response regulatory" evidence="8">
    <location>
        <begin position="16"/>
        <end position="129"/>
    </location>
</feature>